<proteinExistence type="inferred from homology"/>
<comment type="subcellular location">
    <subcellularLocation>
        <location evidence="1 5">Nucleus</location>
    </subcellularLocation>
</comment>
<keyword evidence="4 5" id="KW-0539">Nucleus</keyword>
<evidence type="ECO:0000313" key="7">
    <source>
        <dbReference type="Proteomes" id="UP000821853"/>
    </source>
</evidence>
<comment type="function">
    <text evidence="5">Involved in ribosomal large subunit assembly.</text>
</comment>
<protein>
    <recommendedName>
        <fullName evidence="5">Ribosome biogenesis regulatory protein</fullName>
    </recommendedName>
</protein>
<dbReference type="AlphaFoldDB" id="A0A9J6GVA3"/>
<evidence type="ECO:0000256" key="2">
    <source>
        <dbReference type="ARBA" id="ARBA00010077"/>
    </source>
</evidence>
<comment type="caution">
    <text evidence="6">The sequence shown here is derived from an EMBL/GenBank/DDBJ whole genome shotgun (WGS) entry which is preliminary data.</text>
</comment>
<organism evidence="6 7">
    <name type="scientific">Haemaphysalis longicornis</name>
    <name type="common">Bush tick</name>
    <dbReference type="NCBI Taxonomy" id="44386"/>
    <lineage>
        <taxon>Eukaryota</taxon>
        <taxon>Metazoa</taxon>
        <taxon>Ecdysozoa</taxon>
        <taxon>Arthropoda</taxon>
        <taxon>Chelicerata</taxon>
        <taxon>Arachnida</taxon>
        <taxon>Acari</taxon>
        <taxon>Parasitiformes</taxon>
        <taxon>Ixodida</taxon>
        <taxon>Ixodoidea</taxon>
        <taxon>Ixodidae</taxon>
        <taxon>Haemaphysalinae</taxon>
        <taxon>Haemaphysalis</taxon>
    </lineage>
</organism>
<gene>
    <name evidence="6" type="ORF">HPB48_012267</name>
</gene>
<reference evidence="6 7" key="1">
    <citation type="journal article" date="2020" name="Cell">
        <title>Large-Scale Comparative Analyses of Tick Genomes Elucidate Their Genetic Diversity and Vector Capacities.</title>
        <authorList>
            <consortium name="Tick Genome and Microbiome Consortium (TIGMIC)"/>
            <person name="Jia N."/>
            <person name="Wang J."/>
            <person name="Shi W."/>
            <person name="Du L."/>
            <person name="Sun Y."/>
            <person name="Zhan W."/>
            <person name="Jiang J.F."/>
            <person name="Wang Q."/>
            <person name="Zhang B."/>
            <person name="Ji P."/>
            <person name="Bell-Sakyi L."/>
            <person name="Cui X.M."/>
            <person name="Yuan T.T."/>
            <person name="Jiang B.G."/>
            <person name="Yang W.F."/>
            <person name="Lam T.T."/>
            <person name="Chang Q.C."/>
            <person name="Ding S.J."/>
            <person name="Wang X.J."/>
            <person name="Zhu J.G."/>
            <person name="Ruan X.D."/>
            <person name="Zhao L."/>
            <person name="Wei J.T."/>
            <person name="Ye R.Z."/>
            <person name="Que T.C."/>
            <person name="Du C.H."/>
            <person name="Zhou Y.H."/>
            <person name="Cheng J.X."/>
            <person name="Dai P.F."/>
            <person name="Guo W.B."/>
            <person name="Han X.H."/>
            <person name="Huang E.J."/>
            <person name="Li L.F."/>
            <person name="Wei W."/>
            <person name="Gao Y.C."/>
            <person name="Liu J.Z."/>
            <person name="Shao H.Z."/>
            <person name="Wang X."/>
            <person name="Wang C.C."/>
            <person name="Yang T.C."/>
            <person name="Huo Q.B."/>
            <person name="Li W."/>
            <person name="Chen H.Y."/>
            <person name="Chen S.E."/>
            <person name="Zhou L.G."/>
            <person name="Ni X.B."/>
            <person name="Tian J.H."/>
            <person name="Sheng Y."/>
            <person name="Liu T."/>
            <person name="Pan Y.S."/>
            <person name="Xia L.Y."/>
            <person name="Li J."/>
            <person name="Zhao F."/>
            <person name="Cao W.C."/>
        </authorList>
    </citation>
    <scope>NUCLEOTIDE SEQUENCE [LARGE SCALE GENOMIC DNA]</scope>
    <source>
        <strain evidence="6">HaeL-2018</strain>
    </source>
</reference>
<dbReference type="GO" id="GO:0042254">
    <property type="term" value="P:ribosome biogenesis"/>
    <property type="evidence" value="ECO:0007669"/>
    <property type="project" value="UniProtKB-KW"/>
</dbReference>
<evidence type="ECO:0000313" key="6">
    <source>
        <dbReference type="EMBL" id="KAH9379397.1"/>
    </source>
</evidence>
<evidence type="ECO:0000256" key="1">
    <source>
        <dbReference type="ARBA" id="ARBA00004123"/>
    </source>
</evidence>
<evidence type="ECO:0000256" key="5">
    <source>
        <dbReference type="RuleBase" id="RU364132"/>
    </source>
</evidence>
<keyword evidence="3 5" id="KW-0690">Ribosome biogenesis</keyword>
<evidence type="ECO:0000256" key="4">
    <source>
        <dbReference type="ARBA" id="ARBA00023242"/>
    </source>
</evidence>
<dbReference type="Proteomes" id="UP000821853">
    <property type="component" value="Unassembled WGS sequence"/>
</dbReference>
<keyword evidence="7" id="KW-1185">Reference proteome</keyword>
<dbReference type="GO" id="GO:0005634">
    <property type="term" value="C:nucleus"/>
    <property type="evidence" value="ECO:0007669"/>
    <property type="project" value="UniProtKB-SubCell"/>
</dbReference>
<sequence>MAALAQQILQEAAEKEALYKPIDVVKDLDLEFDLGNLLATDPNPLDSFKLRAESREQYLKDLARDDTQLLINQLFKLPTEQKEDVVVAVVPKPKAPTRWSEFAKQKGIKKRKREKLVWDETIKVREGKGGGKGGKTGRCGSRF</sequence>
<dbReference type="OrthoDB" id="28455at2759"/>
<dbReference type="InterPro" id="IPR007023">
    <property type="entry name" value="Ribosom_reg"/>
</dbReference>
<dbReference type="EMBL" id="JABSTR010000009">
    <property type="protein sequence ID" value="KAH9379397.1"/>
    <property type="molecule type" value="Genomic_DNA"/>
</dbReference>
<accession>A0A9J6GVA3</accession>
<comment type="similarity">
    <text evidence="2 5">Belongs to the RRS1 family.</text>
</comment>
<dbReference type="VEuPathDB" id="VectorBase:HLOH_051697"/>
<dbReference type="Pfam" id="PF04939">
    <property type="entry name" value="RRS1"/>
    <property type="match status" value="1"/>
</dbReference>
<name>A0A9J6GVA3_HAELO</name>
<evidence type="ECO:0000256" key="3">
    <source>
        <dbReference type="ARBA" id="ARBA00022517"/>
    </source>
</evidence>